<dbReference type="GO" id="GO:0005789">
    <property type="term" value="C:endoplasmic reticulum membrane"/>
    <property type="evidence" value="ECO:0007669"/>
    <property type="project" value="UniProtKB-SubCell"/>
</dbReference>
<keyword evidence="9 14" id="KW-0443">Lipid metabolism</keyword>
<evidence type="ECO:0000256" key="9">
    <source>
        <dbReference type="ARBA" id="ARBA00023098"/>
    </source>
</evidence>
<dbReference type="GO" id="GO:0102158">
    <property type="term" value="F:very-long-chain (3R)-3-hydroxyacyl-CoA dehydratase activity"/>
    <property type="evidence" value="ECO:0007669"/>
    <property type="project" value="UniProtKB-EC"/>
</dbReference>
<keyword evidence="12 14" id="KW-0456">Lyase</keyword>
<keyword evidence="8 14" id="KW-1133">Transmembrane helix</keyword>
<comment type="catalytic activity">
    <reaction evidence="13 14">
        <text>a very-long-chain (3R)-3-hydroxyacyl-CoA = a very-long-chain (2E)-enoyl-CoA + H2O</text>
        <dbReference type="Rhea" id="RHEA:45812"/>
        <dbReference type="ChEBI" id="CHEBI:15377"/>
        <dbReference type="ChEBI" id="CHEBI:83728"/>
        <dbReference type="ChEBI" id="CHEBI:85440"/>
        <dbReference type="EC" id="4.2.1.134"/>
    </reaction>
</comment>
<dbReference type="GO" id="GO:0030497">
    <property type="term" value="P:fatty acid elongation"/>
    <property type="evidence" value="ECO:0007669"/>
    <property type="project" value="TreeGrafter"/>
</dbReference>
<gene>
    <name evidence="15" type="ORF">M569_00608</name>
</gene>
<proteinExistence type="inferred from homology"/>
<keyword evidence="16" id="KW-1185">Reference proteome</keyword>
<dbReference type="UniPathway" id="UPA00094"/>
<evidence type="ECO:0000256" key="11">
    <source>
        <dbReference type="ARBA" id="ARBA00023160"/>
    </source>
</evidence>
<evidence type="ECO:0000256" key="3">
    <source>
        <dbReference type="ARBA" id="ARBA00007811"/>
    </source>
</evidence>
<comment type="function">
    <text evidence="14">Catalyzes the third of the four reactions of the long-chain fatty acids elongation cycle. This endoplasmic reticulum-bound enzymatic process, allows the addition of two carbons to the chain of long- and very long-chain fatty acids/VLCFAs per cycle. This enzyme catalyzes the dehydration of the 3-hydroxyacyl-CoA intermediate into trans-2,3-enoyl-CoA, within each cycle of fatty acid elongation. Thereby, it participates to the production of VLCFAs of different chain lengths that are involved in multiple biological processes as precursors of membrane lipids and lipid mediators.</text>
</comment>
<dbReference type="PANTHER" id="PTHR11035">
    <property type="entry name" value="VERY-LONG-CHAIN (3R)-3-HYDROXYACYL-COA DEHYDRATASE"/>
    <property type="match status" value="1"/>
</dbReference>
<evidence type="ECO:0000256" key="4">
    <source>
        <dbReference type="ARBA" id="ARBA00013122"/>
    </source>
</evidence>
<evidence type="ECO:0000256" key="7">
    <source>
        <dbReference type="ARBA" id="ARBA00022832"/>
    </source>
</evidence>
<dbReference type="GO" id="GO:0042761">
    <property type="term" value="P:very long-chain fatty acid biosynthetic process"/>
    <property type="evidence" value="ECO:0007669"/>
    <property type="project" value="TreeGrafter"/>
</dbReference>
<evidence type="ECO:0000313" key="15">
    <source>
        <dbReference type="EMBL" id="EPS74144.1"/>
    </source>
</evidence>
<comment type="subcellular location">
    <subcellularLocation>
        <location evidence="14">Endoplasmic reticulum membrane</location>
        <topology evidence="14">Multi-pass membrane protein</topology>
    </subcellularLocation>
    <subcellularLocation>
        <location evidence="1">Membrane</location>
        <topology evidence="1">Multi-pass membrane protein</topology>
    </subcellularLocation>
</comment>
<evidence type="ECO:0000256" key="12">
    <source>
        <dbReference type="ARBA" id="ARBA00023239"/>
    </source>
</evidence>
<evidence type="ECO:0000256" key="14">
    <source>
        <dbReference type="RuleBase" id="RU363109"/>
    </source>
</evidence>
<comment type="caution">
    <text evidence="14">Lacks conserved residue(s) required for the propagation of feature annotation.</text>
</comment>
<accession>S8D343</accession>
<dbReference type="Pfam" id="PF04387">
    <property type="entry name" value="PTPLA"/>
    <property type="match status" value="1"/>
</dbReference>
<keyword evidence="5 14" id="KW-0444">Lipid biosynthesis</keyword>
<organism evidence="15 16">
    <name type="scientific">Genlisea aurea</name>
    <dbReference type="NCBI Taxonomy" id="192259"/>
    <lineage>
        <taxon>Eukaryota</taxon>
        <taxon>Viridiplantae</taxon>
        <taxon>Streptophyta</taxon>
        <taxon>Embryophyta</taxon>
        <taxon>Tracheophyta</taxon>
        <taxon>Spermatophyta</taxon>
        <taxon>Magnoliopsida</taxon>
        <taxon>eudicotyledons</taxon>
        <taxon>Gunneridae</taxon>
        <taxon>Pentapetalae</taxon>
        <taxon>asterids</taxon>
        <taxon>lamiids</taxon>
        <taxon>Lamiales</taxon>
        <taxon>Lentibulariaceae</taxon>
        <taxon>Genlisea</taxon>
    </lineage>
</organism>
<protein>
    <recommendedName>
        <fullName evidence="4 14">Very-long-chain (3R)-3-hydroxyacyl-CoA dehydratase</fullName>
        <ecNumber evidence="4 14">4.2.1.134</ecNumber>
    </recommendedName>
</protein>
<sequence>MAGGESSAVKRIYLSVYNWTLFFGWLLVLYRSIALLIDSGYESVYAGVETPLMIFQSAAVLEILHSLTGIVRSPASATVPQILSRLYLTWGILFSFPEIRSSRFVATMVISWSLAEIIRYSYFGAKEAFGSAPPWLHWLRYTAFMILYLTGISSEVALVVKALPFMKLTGKYSISLPNAWNFSFDYHYNALLVLAVYVPFSPRLYGHMLAQRKKALAKPKTH</sequence>
<name>S8D343_9LAMI</name>
<evidence type="ECO:0000256" key="6">
    <source>
        <dbReference type="ARBA" id="ARBA00022692"/>
    </source>
</evidence>
<evidence type="ECO:0000256" key="8">
    <source>
        <dbReference type="ARBA" id="ARBA00022989"/>
    </source>
</evidence>
<feature type="transmembrane region" description="Helical" evidence="14">
    <location>
        <begin position="12"/>
        <end position="33"/>
    </location>
</feature>
<keyword evidence="6 14" id="KW-0812">Transmembrane</keyword>
<dbReference type="PANTHER" id="PTHR11035:SF3">
    <property type="entry name" value="VERY-LONG-CHAIN (3R)-3-HYDROXYACYL-COA DEHYDRATASE"/>
    <property type="match status" value="1"/>
</dbReference>
<evidence type="ECO:0000256" key="2">
    <source>
        <dbReference type="ARBA" id="ARBA00005194"/>
    </source>
</evidence>
<dbReference type="EC" id="4.2.1.134" evidence="4 14"/>
<comment type="caution">
    <text evidence="15">The sequence shown here is derived from an EMBL/GenBank/DDBJ whole genome shotgun (WGS) entry which is preliminary data.</text>
</comment>
<keyword evidence="11 14" id="KW-0275">Fatty acid biosynthesis</keyword>
<keyword evidence="7 14" id="KW-0276">Fatty acid metabolism</keyword>
<evidence type="ECO:0000256" key="1">
    <source>
        <dbReference type="ARBA" id="ARBA00004141"/>
    </source>
</evidence>
<evidence type="ECO:0000256" key="13">
    <source>
        <dbReference type="ARBA" id="ARBA00036671"/>
    </source>
</evidence>
<dbReference type="Proteomes" id="UP000015453">
    <property type="component" value="Unassembled WGS sequence"/>
</dbReference>
<evidence type="ECO:0000256" key="5">
    <source>
        <dbReference type="ARBA" id="ARBA00022516"/>
    </source>
</evidence>
<reference evidence="15 16" key="1">
    <citation type="journal article" date="2013" name="BMC Genomics">
        <title>The miniature genome of a carnivorous plant Genlisea aurea contains a low number of genes and short non-coding sequences.</title>
        <authorList>
            <person name="Leushkin E.V."/>
            <person name="Sutormin R.A."/>
            <person name="Nabieva E.R."/>
            <person name="Penin A.A."/>
            <person name="Kondrashov A.S."/>
            <person name="Logacheva M.D."/>
        </authorList>
    </citation>
    <scope>NUCLEOTIDE SEQUENCE [LARGE SCALE GENOMIC DNA]</scope>
</reference>
<dbReference type="InterPro" id="IPR007482">
    <property type="entry name" value="Tyr_Pase-like_PTPLA"/>
</dbReference>
<dbReference type="AlphaFoldDB" id="S8D343"/>
<dbReference type="GO" id="GO:0030148">
    <property type="term" value="P:sphingolipid biosynthetic process"/>
    <property type="evidence" value="ECO:0007669"/>
    <property type="project" value="TreeGrafter"/>
</dbReference>
<feature type="transmembrane region" description="Helical" evidence="14">
    <location>
        <begin position="186"/>
        <end position="205"/>
    </location>
</feature>
<dbReference type="EMBL" id="AUSU01000162">
    <property type="protein sequence ID" value="EPS74144.1"/>
    <property type="molecule type" value="Genomic_DNA"/>
</dbReference>
<dbReference type="OrthoDB" id="46988at2759"/>
<comment type="similarity">
    <text evidence="3 14">Belongs to the very long-chain fatty acids dehydratase HACD family.</text>
</comment>
<evidence type="ECO:0000256" key="10">
    <source>
        <dbReference type="ARBA" id="ARBA00023136"/>
    </source>
</evidence>
<keyword evidence="14" id="KW-0256">Endoplasmic reticulum</keyword>
<keyword evidence="10 14" id="KW-0472">Membrane</keyword>
<feature type="transmembrane region" description="Helical" evidence="14">
    <location>
        <begin position="105"/>
        <end position="122"/>
    </location>
</feature>
<comment type="pathway">
    <text evidence="2 14">Lipid metabolism; fatty acid biosynthesis.</text>
</comment>
<evidence type="ECO:0000313" key="16">
    <source>
        <dbReference type="Proteomes" id="UP000015453"/>
    </source>
</evidence>
<feature type="transmembrane region" description="Helical" evidence="14">
    <location>
        <begin position="143"/>
        <end position="166"/>
    </location>
</feature>